<evidence type="ECO:0000313" key="2">
    <source>
        <dbReference type="EMBL" id="KRG78437.1"/>
    </source>
</evidence>
<dbReference type="AlphaFoldDB" id="A0A0R0D9M1"/>
<proteinExistence type="predicted"/>
<name>A0A0R0D9M1_9GAMM</name>
<sequence>MSIGPVGSATALVSLLKAELTEGSRRRTSSNAGAETSGCSGEASQVTSSLRTQLVQVAGQVDLTDPVALKSARRRLIRTVLVSQFGADLREHSQWEAMLDSVEATLEQDSQHVSQFHALIQQLQQPD</sequence>
<feature type="compositionally biased region" description="Polar residues" evidence="1">
    <location>
        <begin position="29"/>
        <end position="45"/>
    </location>
</feature>
<dbReference type="STRING" id="336566.ABB30_03765"/>
<feature type="region of interest" description="Disordered" evidence="1">
    <location>
        <begin position="22"/>
        <end position="45"/>
    </location>
</feature>
<dbReference type="Proteomes" id="UP000050956">
    <property type="component" value="Unassembled WGS sequence"/>
</dbReference>
<accession>A0A0R0D9M1</accession>
<reference evidence="2 3" key="1">
    <citation type="submission" date="2015-05" db="EMBL/GenBank/DDBJ databases">
        <title>Genome sequencing and analysis of members of genus Stenotrophomonas.</title>
        <authorList>
            <person name="Patil P.P."/>
            <person name="Midha S."/>
            <person name="Patil P.B."/>
        </authorList>
    </citation>
    <scope>NUCLEOTIDE SEQUENCE [LARGE SCALE GENOMIC DNA]</scope>
    <source>
        <strain evidence="2 3">DSM 24757</strain>
    </source>
</reference>
<gene>
    <name evidence="2" type="ORF">ABB30_03765</name>
</gene>
<comment type="caution">
    <text evidence="2">The sequence shown here is derived from an EMBL/GenBank/DDBJ whole genome shotgun (WGS) entry which is preliminary data.</text>
</comment>
<dbReference type="PATRIC" id="fig|336566.3.peg.85"/>
<keyword evidence="3" id="KW-1185">Reference proteome</keyword>
<dbReference type="EMBL" id="LDJM01000010">
    <property type="protein sequence ID" value="KRG78437.1"/>
    <property type="molecule type" value="Genomic_DNA"/>
</dbReference>
<organism evidence="2 3">
    <name type="scientific">Stenotrophomonas ginsengisoli</name>
    <dbReference type="NCBI Taxonomy" id="336566"/>
    <lineage>
        <taxon>Bacteria</taxon>
        <taxon>Pseudomonadati</taxon>
        <taxon>Pseudomonadota</taxon>
        <taxon>Gammaproteobacteria</taxon>
        <taxon>Lysobacterales</taxon>
        <taxon>Lysobacteraceae</taxon>
        <taxon>Stenotrophomonas</taxon>
    </lineage>
</organism>
<evidence type="ECO:0000256" key="1">
    <source>
        <dbReference type="SAM" id="MobiDB-lite"/>
    </source>
</evidence>
<dbReference type="RefSeq" id="WP_152980544.1">
    <property type="nucleotide sequence ID" value="NZ_LDJM01000010.1"/>
</dbReference>
<dbReference type="OrthoDB" id="5955669at2"/>
<protein>
    <submittedName>
        <fullName evidence="2">Uncharacterized protein</fullName>
    </submittedName>
</protein>
<evidence type="ECO:0000313" key="3">
    <source>
        <dbReference type="Proteomes" id="UP000050956"/>
    </source>
</evidence>